<dbReference type="GO" id="GO:0005975">
    <property type="term" value="P:carbohydrate metabolic process"/>
    <property type="evidence" value="ECO:0007669"/>
    <property type="project" value="InterPro"/>
</dbReference>
<feature type="chain" id="PRO_5003260897" description="Crh-like protein" evidence="20">
    <location>
        <begin position="22"/>
        <end position="402"/>
    </location>
</feature>
<dbReference type="PANTHER" id="PTHR10963:SF68">
    <property type="entry name" value="GLYCOSIDASE CRH1-RELATED"/>
    <property type="match status" value="1"/>
</dbReference>
<evidence type="ECO:0000256" key="9">
    <source>
        <dbReference type="ARBA" id="ARBA00023136"/>
    </source>
</evidence>
<evidence type="ECO:0000256" key="18">
    <source>
        <dbReference type="PIRSR" id="PIRSR037299-2"/>
    </source>
</evidence>
<keyword evidence="9 16" id="KW-0472">Membrane</keyword>
<dbReference type="GO" id="GO:0009277">
    <property type="term" value="C:fungal-type cell wall"/>
    <property type="evidence" value="ECO:0007669"/>
    <property type="project" value="TreeGrafter"/>
</dbReference>
<name>F0XMM3_GROCL</name>
<evidence type="ECO:0000256" key="5">
    <source>
        <dbReference type="ARBA" id="ARBA00022676"/>
    </source>
</evidence>
<evidence type="ECO:0000313" key="23">
    <source>
        <dbReference type="Proteomes" id="UP000007796"/>
    </source>
</evidence>
<dbReference type="Pfam" id="PF00722">
    <property type="entry name" value="Glyco_hydro_16"/>
    <property type="match status" value="1"/>
</dbReference>
<dbReference type="EC" id="3.2.-.-" evidence="16"/>
<comment type="subcellular location">
    <subcellularLocation>
        <location evidence="2">Cell envelope</location>
    </subcellularLocation>
    <subcellularLocation>
        <location evidence="3">Membrane</location>
        <topology evidence="3">Lipid-anchor</topology>
        <topology evidence="3">GPI-anchor</topology>
    </subcellularLocation>
</comment>
<feature type="signal peptide" evidence="20">
    <location>
        <begin position="1"/>
        <end position="21"/>
    </location>
</feature>
<evidence type="ECO:0000256" key="19">
    <source>
        <dbReference type="SAM" id="MobiDB-lite"/>
    </source>
</evidence>
<reference evidence="22 23" key="1">
    <citation type="journal article" date="2011" name="Proc. Natl. Acad. Sci. U.S.A.">
        <title>Genome and transcriptome analyses of the mountain pine beetle-fungal symbiont Grosmannia clavigera, a lodgepole pine pathogen.</title>
        <authorList>
            <person name="DiGuistini S."/>
            <person name="Wang Y."/>
            <person name="Liao N.Y."/>
            <person name="Taylor G."/>
            <person name="Tanguay P."/>
            <person name="Feau N."/>
            <person name="Henrissat B."/>
            <person name="Chan S.K."/>
            <person name="Hesse-Orce U."/>
            <person name="Alamouti S.M."/>
            <person name="Tsui C.K.M."/>
            <person name="Docking R.T."/>
            <person name="Levasseur A."/>
            <person name="Haridas S."/>
            <person name="Robertson G."/>
            <person name="Birol I."/>
            <person name="Holt R.A."/>
            <person name="Marra M.A."/>
            <person name="Hamelin R.C."/>
            <person name="Hirst M."/>
            <person name="Jones S.J.M."/>
            <person name="Bohlmann J."/>
            <person name="Breuil C."/>
        </authorList>
    </citation>
    <scope>NUCLEOTIDE SEQUENCE [LARGE SCALE GENOMIC DNA]</scope>
    <source>
        <strain evidence="23">kw1407 / UAMH 11150</strain>
    </source>
</reference>
<keyword evidence="6" id="KW-0808">Transferase</keyword>
<gene>
    <name evidence="22" type="ORF">CMQ_6389</name>
</gene>
<dbReference type="GeneID" id="25979816"/>
<evidence type="ECO:0000256" key="2">
    <source>
        <dbReference type="ARBA" id="ARBA00004196"/>
    </source>
</evidence>
<dbReference type="SUPFAM" id="SSF49899">
    <property type="entry name" value="Concanavalin A-like lectins/glucanases"/>
    <property type="match status" value="1"/>
</dbReference>
<dbReference type="GO" id="GO:0008843">
    <property type="term" value="F:endochitinase activity"/>
    <property type="evidence" value="ECO:0007669"/>
    <property type="project" value="UniProtKB-EC"/>
</dbReference>
<dbReference type="InterPro" id="IPR013320">
    <property type="entry name" value="ConA-like_dom_sf"/>
</dbReference>
<evidence type="ECO:0000256" key="12">
    <source>
        <dbReference type="ARBA" id="ARBA00023288"/>
    </source>
</evidence>
<evidence type="ECO:0000256" key="8">
    <source>
        <dbReference type="ARBA" id="ARBA00022801"/>
    </source>
</evidence>
<dbReference type="eggNOG" id="ENOG502QQ71">
    <property type="taxonomic scope" value="Eukaryota"/>
</dbReference>
<dbReference type="InParanoid" id="F0XMM3"/>
<evidence type="ECO:0000256" key="4">
    <source>
        <dbReference type="ARBA" id="ARBA00022622"/>
    </source>
</evidence>
<comment type="catalytic activity">
    <reaction evidence="1">
        <text>Random endo-hydrolysis of N-acetyl-beta-D-glucosaminide (1-&gt;4)-beta-linkages in chitin and chitodextrins.</text>
        <dbReference type="EC" id="3.2.1.14"/>
    </reaction>
</comment>
<keyword evidence="14" id="KW-0961">Cell wall biogenesis/degradation</keyword>
<dbReference type="OrthoDB" id="4781at2759"/>
<dbReference type="PANTHER" id="PTHR10963">
    <property type="entry name" value="GLYCOSYL HYDROLASE-RELATED"/>
    <property type="match status" value="1"/>
</dbReference>
<evidence type="ECO:0000256" key="10">
    <source>
        <dbReference type="ARBA" id="ARBA00023157"/>
    </source>
</evidence>
<feature type="region of interest" description="Disordered" evidence="19">
    <location>
        <begin position="277"/>
        <end position="377"/>
    </location>
</feature>
<evidence type="ECO:0000313" key="22">
    <source>
        <dbReference type="EMBL" id="EFX01447.1"/>
    </source>
</evidence>
<feature type="disulfide bond" evidence="18">
    <location>
        <begin position="27"/>
        <end position="35"/>
    </location>
</feature>
<dbReference type="RefSeq" id="XP_014170929.1">
    <property type="nucleotide sequence ID" value="XM_014315454.1"/>
</dbReference>
<organism evidence="23">
    <name type="scientific">Grosmannia clavigera (strain kw1407 / UAMH 11150)</name>
    <name type="common">Blue stain fungus</name>
    <name type="synonym">Graphiocladiella clavigera</name>
    <dbReference type="NCBI Taxonomy" id="655863"/>
    <lineage>
        <taxon>Eukaryota</taxon>
        <taxon>Fungi</taxon>
        <taxon>Dikarya</taxon>
        <taxon>Ascomycota</taxon>
        <taxon>Pezizomycotina</taxon>
        <taxon>Sordariomycetes</taxon>
        <taxon>Sordariomycetidae</taxon>
        <taxon>Ophiostomatales</taxon>
        <taxon>Ophiostomataceae</taxon>
        <taxon>Leptographium</taxon>
    </lineage>
</organism>
<protein>
    <recommendedName>
        <fullName evidence="16">Crh-like protein</fullName>
        <ecNumber evidence="16">3.2.-.-</ecNumber>
    </recommendedName>
</protein>
<sequence>MLSNVLSTSALLLLASKLVSAQTSSACNPVKGDKCPDNEAFPESLTIDFTKGANDYFTIAAGTTLEYDKDMGAVFTISKESDAPTITSTKYIFFGTVEAVIQVAPGTGIVSSFVLESDDLDEVDWEWLGGDTAQAQTNYFSKGNDTVFDRGGFSKVSNPQTGFHTYTVDWSPTAIVWSIDGAVTRTLTSASANNGATFPQTPMQIKLGTWDGGASTQPKGTITWAGGLTPFDDNNGPYKAYYKSIKITNNSNGVKDASSYTYEGTTGTYENIKVNTGGSTAASSSSSSSSSSASSSSSSSSSASSSGSAKGSSATKDSSSATKDTTETSATGKTTATATGSSKSTSTLVTATTTGKSSTATGTSASSSASGTSSTVTTSAGGKASMSIFGAVSALLAAVALL</sequence>
<evidence type="ECO:0000256" key="16">
    <source>
        <dbReference type="PIRNR" id="PIRNR037299"/>
    </source>
</evidence>
<dbReference type="STRING" id="655863.F0XMM3"/>
<evidence type="ECO:0000256" key="6">
    <source>
        <dbReference type="ARBA" id="ARBA00022679"/>
    </source>
</evidence>
<keyword evidence="10 18" id="KW-1015">Disulfide bond</keyword>
<evidence type="ECO:0000256" key="1">
    <source>
        <dbReference type="ARBA" id="ARBA00000822"/>
    </source>
</evidence>
<evidence type="ECO:0000256" key="13">
    <source>
        <dbReference type="ARBA" id="ARBA00023295"/>
    </source>
</evidence>
<evidence type="ECO:0000256" key="3">
    <source>
        <dbReference type="ARBA" id="ARBA00004589"/>
    </source>
</evidence>
<keyword evidence="4" id="KW-0336">GPI-anchor</keyword>
<evidence type="ECO:0000259" key="21">
    <source>
        <dbReference type="PROSITE" id="PS51762"/>
    </source>
</evidence>
<evidence type="ECO:0000256" key="11">
    <source>
        <dbReference type="ARBA" id="ARBA00023180"/>
    </source>
</evidence>
<evidence type="ECO:0000256" key="20">
    <source>
        <dbReference type="SAM" id="SignalP"/>
    </source>
</evidence>
<dbReference type="AlphaFoldDB" id="F0XMM3"/>
<keyword evidence="11" id="KW-0325">Glycoprotein</keyword>
<evidence type="ECO:0000256" key="14">
    <source>
        <dbReference type="ARBA" id="ARBA00023316"/>
    </source>
</evidence>
<comment type="similarity">
    <text evidence="15">Belongs to the glycosyl hydrolase 16 family. CRH1 subfamily.</text>
</comment>
<keyword evidence="13" id="KW-0326">Glycosidase</keyword>
<evidence type="ECO:0000256" key="15">
    <source>
        <dbReference type="ARBA" id="ARBA00038074"/>
    </source>
</evidence>
<keyword evidence="12" id="KW-0449">Lipoprotein</keyword>
<dbReference type="InterPro" id="IPR017168">
    <property type="entry name" value="CHR-like"/>
</dbReference>
<proteinExistence type="inferred from homology"/>
<keyword evidence="5" id="KW-0328">Glycosyltransferase</keyword>
<dbReference type="GO" id="GO:0031505">
    <property type="term" value="P:fungal-type cell wall organization"/>
    <property type="evidence" value="ECO:0007669"/>
    <property type="project" value="TreeGrafter"/>
</dbReference>
<feature type="domain" description="GH16" evidence="21">
    <location>
        <begin position="23"/>
        <end position="233"/>
    </location>
</feature>
<dbReference type="InterPro" id="IPR000757">
    <property type="entry name" value="Beta-glucanase-like"/>
</dbReference>
<dbReference type="Proteomes" id="UP000007796">
    <property type="component" value="Unassembled WGS sequence"/>
</dbReference>
<dbReference type="Gene3D" id="2.60.120.200">
    <property type="match status" value="1"/>
</dbReference>
<dbReference type="InterPro" id="IPR050546">
    <property type="entry name" value="Glycosyl_Hydrlase_16"/>
</dbReference>
<keyword evidence="23" id="KW-1185">Reference proteome</keyword>
<keyword evidence="8 16" id="KW-0378">Hydrolase</keyword>
<dbReference type="PIRSF" id="PIRSF037299">
    <property type="entry name" value="Glycosidase_CRH1_prd"/>
    <property type="match status" value="1"/>
</dbReference>
<evidence type="ECO:0000256" key="7">
    <source>
        <dbReference type="ARBA" id="ARBA00022729"/>
    </source>
</evidence>
<keyword evidence="7 20" id="KW-0732">Signal</keyword>
<feature type="active site" description="Nucleophile" evidence="17">
    <location>
        <position position="122"/>
    </location>
</feature>
<dbReference type="PROSITE" id="PS51762">
    <property type="entry name" value="GH16_2"/>
    <property type="match status" value="1"/>
</dbReference>
<dbReference type="HOGENOM" id="CLU_027506_3_1_1"/>
<evidence type="ECO:0000256" key="17">
    <source>
        <dbReference type="PIRSR" id="PIRSR037299-1"/>
    </source>
</evidence>
<feature type="active site" description="Proton donor" evidence="17">
    <location>
        <position position="126"/>
    </location>
</feature>
<dbReference type="EMBL" id="GL629794">
    <property type="protein sequence ID" value="EFX01447.1"/>
    <property type="molecule type" value="Genomic_DNA"/>
</dbReference>
<accession>F0XMM3</accession>
<dbReference type="CDD" id="cd02183">
    <property type="entry name" value="GH16_fungal_CRH1_transglycosylase"/>
    <property type="match status" value="1"/>
</dbReference>
<dbReference type="GO" id="GO:0098552">
    <property type="term" value="C:side of membrane"/>
    <property type="evidence" value="ECO:0007669"/>
    <property type="project" value="UniProtKB-KW"/>
</dbReference>
<dbReference type="GO" id="GO:0016757">
    <property type="term" value="F:glycosyltransferase activity"/>
    <property type="evidence" value="ECO:0007669"/>
    <property type="project" value="UniProtKB-KW"/>
</dbReference>